<feature type="short sequence motif" description="DGA/G" evidence="4">
    <location>
        <begin position="163"/>
        <end position="165"/>
    </location>
</feature>
<evidence type="ECO:0000256" key="4">
    <source>
        <dbReference type="PROSITE-ProRule" id="PRU01161"/>
    </source>
</evidence>
<evidence type="ECO:0000256" key="3">
    <source>
        <dbReference type="ARBA" id="ARBA00023098"/>
    </source>
</evidence>
<reference evidence="6 7" key="1">
    <citation type="submission" date="2016-11" db="EMBL/GenBank/DDBJ databases">
        <authorList>
            <person name="Jaros S."/>
            <person name="Januszkiewicz K."/>
            <person name="Wedrychowicz H."/>
        </authorList>
    </citation>
    <scope>NUCLEOTIDE SEQUENCE [LARGE SCALE GENOMIC DNA]</scope>
    <source>
        <strain evidence="6 7">DSM 16112</strain>
    </source>
</reference>
<dbReference type="PANTHER" id="PTHR14226">
    <property type="entry name" value="NEUROPATHY TARGET ESTERASE/SWISS CHEESE D.MELANOGASTER"/>
    <property type="match status" value="1"/>
</dbReference>
<dbReference type="EMBL" id="FQUZ01000020">
    <property type="protein sequence ID" value="SHF38278.1"/>
    <property type="molecule type" value="Genomic_DNA"/>
</dbReference>
<name>A0A1M5B755_9BURK</name>
<gene>
    <name evidence="6" type="ORF">SAMN02745117_01839</name>
</gene>
<dbReference type="InterPro" id="IPR016035">
    <property type="entry name" value="Acyl_Trfase/lysoPLipase"/>
</dbReference>
<feature type="short sequence motif" description="GXSXG" evidence="4">
    <location>
        <begin position="47"/>
        <end position="51"/>
    </location>
</feature>
<evidence type="ECO:0000256" key="1">
    <source>
        <dbReference type="ARBA" id="ARBA00022801"/>
    </source>
</evidence>
<evidence type="ECO:0000313" key="6">
    <source>
        <dbReference type="EMBL" id="SHF38278.1"/>
    </source>
</evidence>
<dbReference type="PROSITE" id="PS51635">
    <property type="entry name" value="PNPLA"/>
    <property type="match status" value="1"/>
</dbReference>
<keyword evidence="7" id="KW-1185">Reference proteome</keyword>
<dbReference type="OrthoDB" id="5290098at2"/>
<dbReference type="InterPro" id="IPR050301">
    <property type="entry name" value="NTE"/>
</dbReference>
<keyword evidence="3 4" id="KW-0443">Lipid metabolism</keyword>
<dbReference type="STRING" id="1122156.SAMN02745117_01839"/>
<feature type="active site" description="Proton acceptor" evidence="4">
    <location>
        <position position="163"/>
    </location>
</feature>
<dbReference type="AlphaFoldDB" id="A0A1M5B755"/>
<evidence type="ECO:0000259" key="5">
    <source>
        <dbReference type="PROSITE" id="PS51635"/>
    </source>
</evidence>
<dbReference type="GO" id="GO:0016787">
    <property type="term" value="F:hydrolase activity"/>
    <property type="evidence" value="ECO:0007669"/>
    <property type="project" value="UniProtKB-UniRule"/>
</dbReference>
<dbReference type="GO" id="GO:0016042">
    <property type="term" value="P:lipid catabolic process"/>
    <property type="evidence" value="ECO:0007669"/>
    <property type="project" value="UniProtKB-UniRule"/>
</dbReference>
<keyword evidence="2 4" id="KW-0442">Lipid degradation</keyword>
<dbReference type="PANTHER" id="PTHR14226:SF76">
    <property type="entry name" value="NTE FAMILY PROTEIN RSSA"/>
    <property type="match status" value="1"/>
</dbReference>
<sequence>MIHAMKTPAIPSRIGLALGSGSARGLAHIGVLRALAERGLQVDCLAGTSMGALVGALAASGKVDDLEKAFRSMDWRGIVALLDPVFPRSGLIDGRKVERFLQDLLPSQYFDDLPTPFQAVCTDILSGTEVVLSQGRLVEAIHASFAVPGIFTPLRHEGHILVDGGLVNPVPVSTVRHMGASFVIAVDLNHDIVEKRMATAVTHTTAPLPSSSELPFWMRVRDTLKTTRHPVLQQLVEWLAERDAVPLESEGPPIPGIFEILLASVYITQSRLTRINLLHDAPDLLIQPPLGDIRFMEFDRASEIIEIGYEAARQALSECTNLPTQGAMAKPIPISIEQ</sequence>
<evidence type="ECO:0000256" key="2">
    <source>
        <dbReference type="ARBA" id="ARBA00022963"/>
    </source>
</evidence>
<dbReference type="Proteomes" id="UP000184327">
    <property type="component" value="Unassembled WGS sequence"/>
</dbReference>
<comment type="caution">
    <text evidence="4">Lacks conserved residue(s) required for the propagation of feature annotation.</text>
</comment>
<dbReference type="SUPFAM" id="SSF52151">
    <property type="entry name" value="FabD/lysophospholipase-like"/>
    <property type="match status" value="1"/>
</dbReference>
<accession>A0A1M5B755</accession>
<evidence type="ECO:0000313" key="7">
    <source>
        <dbReference type="Proteomes" id="UP000184327"/>
    </source>
</evidence>
<feature type="domain" description="PNPLA" evidence="5">
    <location>
        <begin position="16"/>
        <end position="176"/>
    </location>
</feature>
<dbReference type="Pfam" id="PF01734">
    <property type="entry name" value="Patatin"/>
    <property type="match status" value="1"/>
</dbReference>
<dbReference type="Gene3D" id="3.40.1090.10">
    <property type="entry name" value="Cytosolic phospholipase A2 catalytic domain"/>
    <property type="match status" value="2"/>
</dbReference>
<dbReference type="InterPro" id="IPR002641">
    <property type="entry name" value="PNPLA_dom"/>
</dbReference>
<protein>
    <submittedName>
        <fullName evidence="6">NTE family protein</fullName>
    </submittedName>
</protein>
<organism evidence="6 7">
    <name type="scientific">Lampropedia hyalina DSM 16112</name>
    <dbReference type="NCBI Taxonomy" id="1122156"/>
    <lineage>
        <taxon>Bacteria</taxon>
        <taxon>Pseudomonadati</taxon>
        <taxon>Pseudomonadota</taxon>
        <taxon>Betaproteobacteria</taxon>
        <taxon>Burkholderiales</taxon>
        <taxon>Comamonadaceae</taxon>
        <taxon>Lampropedia</taxon>
    </lineage>
</organism>
<keyword evidence="1 4" id="KW-0378">Hydrolase</keyword>
<feature type="active site" description="Nucleophile" evidence="4">
    <location>
        <position position="49"/>
    </location>
</feature>
<proteinExistence type="predicted"/>